<dbReference type="EMBL" id="MFZO01000047">
    <property type="protein sequence ID" value="OGK23483.1"/>
    <property type="molecule type" value="Genomic_DNA"/>
</dbReference>
<evidence type="ECO:0000313" key="1">
    <source>
        <dbReference type="EMBL" id="OGK23483.1"/>
    </source>
</evidence>
<evidence type="ECO:0000313" key="2">
    <source>
        <dbReference type="Proteomes" id="UP000177913"/>
    </source>
</evidence>
<protein>
    <submittedName>
        <fullName evidence="1">Uncharacterized protein</fullName>
    </submittedName>
</protein>
<accession>A0A1F7GX68</accession>
<dbReference type="SUPFAM" id="SSF56112">
    <property type="entry name" value="Protein kinase-like (PK-like)"/>
    <property type="match status" value="1"/>
</dbReference>
<proteinExistence type="predicted"/>
<sequence length="314" mass="36756">MKTLLNKPTFFQFCYGLIISNLKINNKHKLLPPQRRIGKYKLIKAISKDYGSKNFALGVYISRQRKVFIKTWFGVAKDLSYFSLLTEYFSGLILSKKLSKFKASESFYKIKVPTVFGYVQSDDSLSVIFEYIEGKQLTSFPLIKQTEIFLIVLNSLQKVSYLFSNREKGNFLQITGRFYLLSLPLLTLLTLVSKVDKFKEIIKIFVETLKRVNHLKYKSLHLAHRDLEPHNIIVNRSNVYLIDCERMAFTIPNYDLNHLSLKPDFKLLSAALFRKMKVKPNKFLKNYITIQFAGIPDHPNFKNYYLHNLQAKYT</sequence>
<gene>
    <name evidence="1" type="ORF">A3C25_02350</name>
</gene>
<comment type="caution">
    <text evidence="1">The sequence shown here is derived from an EMBL/GenBank/DDBJ whole genome shotgun (WGS) entry which is preliminary data.</text>
</comment>
<name>A0A1F7GX68_9BACT</name>
<reference evidence="1 2" key="1">
    <citation type="journal article" date="2016" name="Nat. Commun.">
        <title>Thousands of microbial genomes shed light on interconnected biogeochemical processes in an aquifer system.</title>
        <authorList>
            <person name="Anantharaman K."/>
            <person name="Brown C.T."/>
            <person name="Hug L.A."/>
            <person name="Sharon I."/>
            <person name="Castelle C.J."/>
            <person name="Probst A.J."/>
            <person name="Thomas B.C."/>
            <person name="Singh A."/>
            <person name="Wilkins M.J."/>
            <person name="Karaoz U."/>
            <person name="Brodie E.L."/>
            <person name="Williams K.H."/>
            <person name="Hubbard S.S."/>
            <person name="Banfield J.F."/>
        </authorList>
    </citation>
    <scope>NUCLEOTIDE SEQUENCE [LARGE SCALE GENOMIC DNA]</scope>
</reference>
<dbReference type="Gene3D" id="1.10.510.10">
    <property type="entry name" value="Transferase(Phosphotransferase) domain 1"/>
    <property type="match status" value="1"/>
</dbReference>
<organism evidence="1 2">
    <name type="scientific">Candidatus Roizmanbacteria bacterium RIFCSPHIGHO2_02_FULL_38_11</name>
    <dbReference type="NCBI Taxonomy" id="1802039"/>
    <lineage>
        <taxon>Bacteria</taxon>
        <taxon>Candidatus Roizmaniibacteriota</taxon>
    </lineage>
</organism>
<dbReference type="AlphaFoldDB" id="A0A1F7GX68"/>
<dbReference type="InterPro" id="IPR011009">
    <property type="entry name" value="Kinase-like_dom_sf"/>
</dbReference>
<dbReference type="Proteomes" id="UP000177913">
    <property type="component" value="Unassembled WGS sequence"/>
</dbReference>